<reference evidence="4 5" key="1">
    <citation type="submission" date="2019-11" db="EMBL/GenBank/DDBJ databases">
        <authorList>
            <person name="Yang C."/>
            <person name="Li F."/>
        </authorList>
    </citation>
    <scope>NUCLEOTIDE SEQUENCE [LARGE SCALE GENOMIC DNA]</scope>
    <source>
        <strain evidence="4">KB4526</strain>
        <tissue evidence="4">Muscle</tissue>
    </source>
</reference>
<dbReference type="PROSITE" id="PS00303">
    <property type="entry name" value="S100_CABP"/>
    <property type="match status" value="1"/>
</dbReference>
<keyword evidence="5" id="KW-1185">Reference proteome</keyword>
<dbReference type="Proteomes" id="UP000475037">
    <property type="component" value="Unassembled WGS sequence"/>
</dbReference>
<evidence type="ECO:0000256" key="3">
    <source>
        <dbReference type="SAM" id="MobiDB-lite"/>
    </source>
</evidence>
<evidence type="ECO:0000313" key="4">
    <source>
        <dbReference type="EMBL" id="KAF0876938.1"/>
    </source>
</evidence>
<dbReference type="AlphaFoldDB" id="A0A6G1AMC7"/>
<keyword evidence="2" id="KW-0106">Calcium</keyword>
<feature type="non-terminal residue" evidence="4">
    <location>
        <position position="109"/>
    </location>
</feature>
<dbReference type="InterPro" id="IPR018247">
    <property type="entry name" value="EF_Hand_1_Ca_BS"/>
</dbReference>
<evidence type="ECO:0000313" key="5">
    <source>
        <dbReference type="Proteomes" id="UP000475037"/>
    </source>
</evidence>
<evidence type="ECO:0000256" key="2">
    <source>
        <dbReference type="ARBA" id="ARBA00022837"/>
    </source>
</evidence>
<dbReference type="GO" id="GO:0001533">
    <property type="term" value="C:cornified envelope"/>
    <property type="evidence" value="ECO:0007669"/>
    <property type="project" value="TreeGrafter"/>
</dbReference>
<feature type="region of interest" description="Disordered" evidence="3">
    <location>
        <begin position="50"/>
        <end position="109"/>
    </location>
</feature>
<dbReference type="GO" id="GO:0061436">
    <property type="term" value="P:establishment of skin barrier"/>
    <property type="evidence" value="ECO:0007669"/>
    <property type="project" value="TreeGrafter"/>
</dbReference>
<sequence>FLRYIQNPDDPDTGDVFMHILDLDHDKKINFSEYFLMVFKLATAYYESSRRQNFHTSHENQKLSATHSEDEDNDLVEEKVHEEEEDEFEKSRQAENIHGKKETRSNGKK</sequence>
<dbReference type="GO" id="GO:0036457">
    <property type="term" value="C:keratohyalin granule"/>
    <property type="evidence" value="ECO:0007669"/>
    <property type="project" value="TreeGrafter"/>
</dbReference>
<accession>A0A6G1AMC7</accession>
<comment type="caution">
    <text evidence="4">The sequence shown here is derived from an EMBL/GenBank/DDBJ whole genome shotgun (WGS) entry which is preliminary data.</text>
</comment>
<feature type="compositionally biased region" description="Basic and acidic residues" evidence="3">
    <location>
        <begin position="89"/>
        <end position="109"/>
    </location>
</feature>
<feature type="non-terminal residue" evidence="4">
    <location>
        <position position="1"/>
    </location>
</feature>
<name>A0A6G1AMC7_CROCR</name>
<keyword evidence="1" id="KW-0479">Metal-binding</keyword>
<organism evidence="4 5">
    <name type="scientific">Crocuta crocuta</name>
    <name type="common">Spotted hyena</name>
    <dbReference type="NCBI Taxonomy" id="9678"/>
    <lineage>
        <taxon>Eukaryota</taxon>
        <taxon>Metazoa</taxon>
        <taxon>Chordata</taxon>
        <taxon>Craniata</taxon>
        <taxon>Vertebrata</taxon>
        <taxon>Euteleostomi</taxon>
        <taxon>Mammalia</taxon>
        <taxon>Eutheria</taxon>
        <taxon>Laurasiatheria</taxon>
        <taxon>Carnivora</taxon>
        <taxon>Feliformia</taxon>
        <taxon>Hyaenidae</taxon>
        <taxon>Crocuta</taxon>
    </lineage>
</organism>
<proteinExistence type="predicted"/>
<dbReference type="PANTHER" id="PTHR22571">
    <property type="entry name" value="FILAGGRIN-RELATED"/>
    <property type="match status" value="1"/>
</dbReference>
<protein>
    <submittedName>
        <fullName evidence="4">HORN protein</fullName>
    </submittedName>
</protein>
<dbReference type="PANTHER" id="PTHR22571:SF51">
    <property type="entry name" value="FILAGGRIN"/>
    <property type="match status" value="1"/>
</dbReference>
<dbReference type="PROSITE" id="PS00018">
    <property type="entry name" value="EF_HAND_1"/>
    <property type="match status" value="1"/>
</dbReference>
<dbReference type="Gene3D" id="1.10.238.10">
    <property type="entry name" value="EF-hand"/>
    <property type="match status" value="1"/>
</dbReference>
<dbReference type="GO" id="GO:0046872">
    <property type="term" value="F:metal ion binding"/>
    <property type="evidence" value="ECO:0007669"/>
    <property type="project" value="UniProtKB-KW"/>
</dbReference>
<evidence type="ECO:0000256" key="1">
    <source>
        <dbReference type="ARBA" id="ARBA00022723"/>
    </source>
</evidence>
<gene>
    <name evidence="4" type="primary">Hrnr</name>
    <name evidence="4" type="ORF">FOF47_R21386</name>
</gene>
<dbReference type="SUPFAM" id="SSF47473">
    <property type="entry name" value="EF-hand"/>
    <property type="match status" value="1"/>
</dbReference>
<dbReference type="EMBL" id="VOAJ01004624">
    <property type="protein sequence ID" value="KAF0876938.1"/>
    <property type="molecule type" value="Genomic_DNA"/>
</dbReference>
<dbReference type="InterPro" id="IPR011992">
    <property type="entry name" value="EF-hand-dom_pair"/>
</dbReference>
<dbReference type="InterPro" id="IPR001751">
    <property type="entry name" value="S100/CaBP7/8-like_CS"/>
</dbReference>
<dbReference type="InterPro" id="IPR052503">
    <property type="entry name" value="S100-fused_Epidermal_Struct"/>
</dbReference>